<proteinExistence type="inferred from homology"/>
<keyword evidence="12" id="KW-1185">Reference proteome</keyword>
<dbReference type="EMBL" id="JAKROA010000016">
    <property type="protein sequence ID" value="KAL5103624.1"/>
    <property type="molecule type" value="Genomic_DNA"/>
</dbReference>
<keyword evidence="6" id="KW-0735">Signal-anchor</keyword>
<gene>
    <name evidence="11" type="ORF">TcWFU_000433</name>
</gene>
<organism evidence="11 12">
    <name type="scientific">Taenia crassiceps</name>
    <dbReference type="NCBI Taxonomy" id="6207"/>
    <lineage>
        <taxon>Eukaryota</taxon>
        <taxon>Metazoa</taxon>
        <taxon>Spiralia</taxon>
        <taxon>Lophotrochozoa</taxon>
        <taxon>Platyhelminthes</taxon>
        <taxon>Cestoda</taxon>
        <taxon>Eucestoda</taxon>
        <taxon>Cyclophyllidea</taxon>
        <taxon>Taeniidae</taxon>
        <taxon>Taenia</taxon>
    </lineage>
</organism>
<keyword evidence="9" id="KW-0325">Glycoprotein</keyword>
<evidence type="ECO:0000256" key="4">
    <source>
        <dbReference type="ARBA" id="ARBA00022679"/>
    </source>
</evidence>
<evidence type="ECO:0000256" key="2">
    <source>
        <dbReference type="ARBA" id="ARBA00004922"/>
    </source>
</evidence>
<reference evidence="11 12" key="1">
    <citation type="journal article" date="2022" name="Front. Cell. Infect. Microbiol.">
        <title>The Genomes of Two Strains of Taenia crassiceps the Animal Model for the Study of Human Cysticercosis.</title>
        <authorList>
            <person name="Bobes R.J."/>
            <person name="Estrada K."/>
            <person name="Rios-Valencia D.G."/>
            <person name="Calderon-Gallegos A."/>
            <person name="de la Torre P."/>
            <person name="Carrero J.C."/>
            <person name="Sanchez-Flores A."/>
            <person name="Laclette J.P."/>
        </authorList>
    </citation>
    <scope>NUCLEOTIDE SEQUENCE [LARGE SCALE GENOMIC DNA]</scope>
    <source>
        <strain evidence="11">WFUcys</strain>
    </source>
</reference>
<dbReference type="InterPro" id="IPR003406">
    <property type="entry name" value="Glyco_trans_14"/>
</dbReference>
<dbReference type="Pfam" id="PF02485">
    <property type="entry name" value="Branch"/>
    <property type="match status" value="1"/>
</dbReference>
<comment type="similarity">
    <text evidence="10">Belongs to the glycosyltransferase 14 family.</text>
</comment>
<sequence>METQKALTEVAEWASRNPNGLQPIATFADDYASPGRLHYNVPPLQALAKRSIFSASITPFSVKWCGYSGSKPFFAQQPMPGSAFIQLTGGYVPHRSSIDCAFIKQTDLPPRMGESVPCENVNVTAIISQDGVMNTTLSETHPSQIACPDSHRTGGVYFAFEADVGFHAFNISAGLKSIRKIRIGPYHTRSLKSMDVRRAEQLDMDACQLVNALPSRSTTTDGQYPLRLTLCALCIITTAKGWVSSPTGQRSANPFRYQVCRGVRSFATSLEATYLLQEPLLRQRRTHELGMAEMHRGHSQPRLVILHPAISYSREVCNDPSHCFNSMPLHLRMNPLGDTLDSASAAIKWVSKCKLVERPLRRPMAARRQRLSATLSQTCIRIRGCLTGHLVHSSQEMVLSCRYRSRMLSVVTVVGCTILIWHHIFKSLDQEDGGPPAPQRPLDVSEYQEGVAVAFFAAIDSPEHENCQLFRHRFPFKPDRDGDVDIAFTITVKDDIRPVARILRMIYRVNNYYCIHLDKSVDLAFEAAVHGLISCFGPNVELVPKKLRVALDKGDESAFKIQLVCAGQALRSNENWTYLINLEDDIFPLRTNLEIVAILKALNGSNMVESFPIDRFRRRTRNRILPLNATWYKGTVYGIYKREFLQEAVFGKAVAPIRDLLLQRRAFLTPEEFYFPILVYNPQLRLPGACRVAPSPPSEVNLGFLGKFIIWGDYGIRCTTKYVDFVCVLGSEHLPMLKMASHLFAAKFLPDYEPKAYANLEMWYFDRIKAELQAGTLINSTFDASIYASRSCSRYHI</sequence>
<evidence type="ECO:0000256" key="5">
    <source>
        <dbReference type="ARBA" id="ARBA00022692"/>
    </source>
</evidence>
<keyword evidence="7" id="KW-1133">Transmembrane helix</keyword>
<comment type="pathway">
    <text evidence="2">Protein modification; protein glycosylation.</text>
</comment>
<evidence type="ECO:0000313" key="12">
    <source>
        <dbReference type="Proteomes" id="UP001651158"/>
    </source>
</evidence>
<evidence type="ECO:0000256" key="10">
    <source>
        <dbReference type="ARBA" id="ARBA00038150"/>
    </source>
</evidence>
<evidence type="ECO:0000256" key="6">
    <source>
        <dbReference type="ARBA" id="ARBA00022968"/>
    </source>
</evidence>
<protein>
    <submittedName>
        <fullName evidence="11">Uncharacterized protein</fullName>
    </submittedName>
</protein>
<keyword evidence="8" id="KW-0472">Membrane</keyword>
<evidence type="ECO:0000256" key="1">
    <source>
        <dbReference type="ARBA" id="ARBA00004606"/>
    </source>
</evidence>
<dbReference type="PANTHER" id="PTHR19297:SF185">
    <property type="entry name" value="BETA-1,3-GALACTOSYL-O-GLYCOSYL-GLYCOPROTEIN BETA-1,6-N-ACETYLGLUCOSAMINYLTRANSFERASE 3"/>
    <property type="match status" value="1"/>
</dbReference>
<name>A0ABR4Q1U1_9CEST</name>
<evidence type="ECO:0000256" key="8">
    <source>
        <dbReference type="ARBA" id="ARBA00023136"/>
    </source>
</evidence>
<keyword evidence="3" id="KW-0328">Glycosyltransferase</keyword>
<comment type="subcellular location">
    <subcellularLocation>
        <location evidence="1">Membrane</location>
        <topology evidence="1">Single-pass type II membrane protein</topology>
    </subcellularLocation>
</comment>
<comment type="caution">
    <text evidence="11">The sequence shown here is derived from an EMBL/GenBank/DDBJ whole genome shotgun (WGS) entry which is preliminary data.</text>
</comment>
<evidence type="ECO:0000256" key="7">
    <source>
        <dbReference type="ARBA" id="ARBA00022989"/>
    </source>
</evidence>
<keyword evidence="5" id="KW-0812">Transmembrane</keyword>
<evidence type="ECO:0000313" key="11">
    <source>
        <dbReference type="EMBL" id="KAL5103624.1"/>
    </source>
</evidence>
<dbReference type="PANTHER" id="PTHR19297">
    <property type="entry name" value="GLYCOSYLTRANSFERASE 14 FAMILY MEMBER"/>
    <property type="match status" value="1"/>
</dbReference>
<accession>A0ABR4Q1U1</accession>
<dbReference type="Proteomes" id="UP001651158">
    <property type="component" value="Unassembled WGS sequence"/>
</dbReference>
<evidence type="ECO:0000256" key="3">
    <source>
        <dbReference type="ARBA" id="ARBA00022676"/>
    </source>
</evidence>
<keyword evidence="4" id="KW-0808">Transferase</keyword>
<evidence type="ECO:0000256" key="9">
    <source>
        <dbReference type="ARBA" id="ARBA00023180"/>
    </source>
</evidence>